<dbReference type="PANTHER" id="PTHR23070">
    <property type="entry name" value="BCS1 AAA-TYPE ATPASE"/>
    <property type="match status" value="1"/>
</dbReference>
<dbReference type="InterPro" id="IPR027417">
    <property type="entry name" value="P-loop_NTPase"/>
</dbReference>
<dbReference type="InterPro" id="IPR003959">
    <property type="entry name" value="ATPase_AAA_core"/>
</dbReference>
<dbReference type="InterPro" id="IPR050747">
    <property type="entry name" value="Mitochondrial_chaperone_BCS1"/>
</dbReference>
<gene>
    <name evidence="3" type="ORF">LCGC14_2064510</name>
</gene>
<evidence type="ECO:0000259" key="2">
    <source>
        <dbReference type="SMART" id="SM00382"/>
    </source>
</evidence>
<dbReference type="EMBL" id="LAZR01024639">
    <property type="protein sequence ID" value="KKL74478.1"/>
    <property type="molecule type" value="Genomic_DNA"/>
</dbReference>
<reference evidence="3" key="1">
    <citation type="journal article" date="2015" name="Nature">
        <title>Complex archaea that bridge the gap between prokaryotes and eukaryotes.</title>
        <authorList>
            <person name="Spang A."/>
            <person name="Saw J.H."/>
            <person name="Jorgensen S.L."/>
            <person name="Zaremba-Niedzwiedzka K."/>
            <person name="Martijn J."/>
            <person name="Lind A.E."/>
            <person name="van Eijk R."/>
            <person name="Schleper C."/>
            <person name="Guy L."/>
            <person name="Ettema T.J."/>
        </authorList>
    </citation>
    <scope>NUCLEOTIDE SEQUENCE</scope>
</reference>
<dbReference type="Pfam" id="PF00004">
    <property type="entry name" value="AAA"/>
    <property type="match status" value="1"/>
</dbReference>
<dbReference type="Gene3D" id="3.40.50.300">
    <property type="entry name" value="P-loop containing nucleotide triphosphate hydrolases"/>
    <property type="match status" value="1"/>
</dbReference>
<evidence type="ECO:0000313" key="3">
    <source>
        <dbReference type="EMBL" id="KKL74478.1"/>
    </source>
</evidence>
<feature type="domain" description="AAA+ ATPase" evidence="2">
    <location>
        <begin position="190"/>
        <end position="324"/>
    </location>
</feature>
<name>A0A0F9EK31_9ZZZZ</name>
<proteinExistence type="inferred from homology"/>
<dbReference type="GO" id="GO:0016887">
    <property type="term" value="F:ATP hydrolysis activity"/>
    <property type="evidence" value="ECO:0007669"/>
    <property type="project" value="InterPro"/>
</dbReference>
<organism evidence="3">
    <name type="scientific">marine sediment metagenome</name>
    <dbReference type="NCBI Taxonomy" id="412755"/>
    <lineage>
        <taxon>unclassified sequences</taxon>
        <taxon>metagenomes</taxon>
        <taxon>ecological metagenomes</taxon>
    </lineage>
</organism>
<dbReference type="AlphaFoldDB" id="A0A0F9EK31"/>
<evidence type="ECO:0000256" key="1">
    <source>
        <dbReference type="ARBA" id="ARBA00007448"/>
    </source>
</evidence>
<comment type="similarity">
    <text evidence="1">Belongs to the AAA ATPase family. BCS1 subfamily.</text>
</comment>
<dbReference type="SMART" id="SM00382">
    <property type="entry name" value="AAA"/>
    <property type="match status" value="1"/>
</dbReference>
<dbReference type="InterPro" id="IPR003593">
    <property type="entry name" value="AAA+_ATPase"/>
</dbReference>
<comment type="caution">
    <text evidence="3">The sequence shown here is derived from an EMBL/GenBank/DDBJ whole genome shotgun (WGS) entry which is preliminary data.</text>
</comment>
<dbReference type="GO" id="GO:0005524">
    <property type="term" value="F:ATP binding"/>
    <property type="evidence" value="ECO:0007669"/>
    <property type="project" value="InterPro"/>
</dbReference>
<dbReference type="SUPFAM" id="SSF52540">
    <property type="entry name" value="P-loop containing nucleoside triphosphate hydrolases"/>
    <property type="match status" value="2"/>
</dbReference>
<sequence length="392" mass="44137">MLYKDCEIDKFDINLNADKSYATFYTLSCALKRNIFERIARGEHTLGVCEYEAGGLITPENHKVIVDLLCEQFGSNYYKDESVSDNGSWAEYIFCNENSVIRFNYKREENSFINLITSNQEEKRKLFKAVDDLIISEAPGSVYMVMVDQNGLRIDSIGFAKHTLNQHNYSKGVVSDYNKIVQELSADEPRGRFAILSGPPGTGKTHLIKAMLNEVEDSVCILLPAQMVSELSGPQFVTLLVNEKNRFEGKHIILILEDADACLVPRGNDNISTISSLLNITDGIFGLIIDIRVVATTNAEKLEFDKALIRPSRIISNINVGLLTPKEATDCYKNITGKVKEFDEEVTLAEIYSLTHDNENYKPVRVEKSKMGFNTNLVKFNNEPLTIEKDTT</sequence>
<accession>A0A0F9EK31</accession>
<protein>
    <recommendedName>
        <fullName evidence="2">AAA+ ATPase domain-containing protein</fullName>
    </recommendedName>
</protein>